<evidence type="ECO:0000313" key="2">
    <source>
        <dbReference type="Proteomes" id="UP001162060"/>
    </source>
</evidence>
<dbReference type="AlphaFoldDB" id="A0AAV1T6B5"/>
<evidence type="ECO:0000313" key="1">
    <source>
        <dbReference type="EMBL" id="CAK7899442.1"/>
    </source>
</evidence>
<gene>
    <name evidence="1" type="ORF">PM001_LOCUS1874</name>
</gene>
<reference evidence="1" key="1">
    <citation type="submission" date="2024-01" db="EMBL/GenBank/DDBJ databases">
        <authorList>
            <person name="Webb A."/>
        </authorList>
    </citation>
    <scope>NUCLEOTIDE SEQUENCE</scope>
    <source>
        <strain evidence="1">Pm1</strain>
    </source>
</reference>
<dbReference type="Proteomes" id="UP001162060">
    <property type="component" value="Unassembled WGS sequence"/>
</dbReference>
<protein>
    <submittedName>
        <fullName evidence="1">Uncharacterized protein</fullName>
    </submittedName>
</protein>
<organism evidence="1 2">
    <name type="scientific">Peronospora matthiolae</name>
    <dbReference type="NCBI Taxonomy" id="2874970"/>
    <lineage>
        <taxon>Eukaryota</taxon>
        <taxon>Sar</taxon>
        <taxon>Stramenopiles</taxon>
        <taxon>Oomycota</taxon>
        <taxon>Peronosporomycetes</taxon>
        <taxon>Peronosporales</taxon>
        <taxon>Peronosporaceae</taxon>
        <taxon>Peronospora</taxon>
    </lineage>
</organism>
<proteinExistence type="predicted"/>
<accession>A0AAV1T6B5</accession>
<sequence length="69" mass="7838">MEVLKTAKITNEAAAKILKKFVATKEDETNADLMMSEEVKFQLVQVLAHLEGKKPQIELPQTEDLYGQY</sequence>
<name>A0AAV1T6B5_9STRA</name>
<dbReference type="EMBL" id="CAKLBY020000016">
    <property type="protein sequence ID" value="CAK7899442.1"/>
    <property type="molecule type" value="Genomic_DNA"/>
</dbReference>
<comment type="caution">
    <text evidence="1">The sequence shown here is derived from an EMBL/GenBank/DDBJ whole genome shotgun (WGS) entry which is preliminary data.</text>
</comment>